<feature type="transmembrane region" description="Helical" evidence="1">
    <location>
        <begin position="74"/>
        <end position="95"/>
    </location>
</feature>
<feature type="transmembrane region" description="Helical" evidence="1">
    <location>
        <begin position="230"/>
        <end position="248"/>
    </location>
</feature>
<accession>A0ABY3SKA8</accession>
<evidence type="ECO:0008006" key="4">
    <source>
        <dbReference type="Google" id="ProtNLM"/>
    </source>
</evidence>
<feature type="transmembrane region" description="Helical" evidence="1">
    <location>
        <begin position="188"/>
        <end position="218"/>
    </location>
</feature>
<keyword evidence="3" id="KW-1185">Reference proteome</keyword>
<evidence type="ECO:0000256" key="1">
    <source>
        <dbReference type="SAM" id="Phobius"/>
    </source>
</evidence>
<feature type="transmembrane region" description="Helical" evidence="1">
    <location>
        <begin position="382"/>
        <end position="399"/>
    </location>
</feature>
<feature type="transmembrane region" description="Helical" evidence="1">
    <location>
        <begin position="159"/>
        <end position="176"/>
    </location>
</feature>
<feature type="transmembrane region" description="Helical" evidence="1">
    <location>
        <begin position="444"/>
        <end position="462"/>
    </location>
</feature>
<dbReference type="EMBL" id="CP090978">
    <property type="protein sequence ID" value="UJF33526.1"/>
    <property type="molecule type" value="Genomic_DNA"/>
</dbReference>
<sequence length="483" mass="54373">MKMKVRLEWVVVLIAAGVLFEMLFTKPFIGVANNGDFLRVMGAGGIDFLHVGETAHDQYYGYAHSTYGYGSFQFGGYFSSQIVLVVLASLIGRMLSREVFDIHVLSAIYSLVMLTAIYVFFKYRPVASGFTTAVLSLLILFVFFDTAYLAYFNSFFGEPVSLVFFLLTLSLAFVIVRHPSPSLTLLVFYFIAAGFLACSKIQNVPIGAAFALLGLRFLPLQEGRVWRRRVLSLSASLLVLSAGVYLAAPKELKHINLYQTVFFGILKDSLHVTTDLHELGLSDELAVLAGTNFFQDDTAIKQTDPRLQSAFYDNISHKDVMLFYLRHPARWVSKLEQAAVNSMSIRPYYLGNFEKSEGQPYGALSYRFSLWSEFKHTYMPNHLWFVVSFYLAYYLIAFIQYVRAKLASEKTFIEIFFLIGAVGLFALMIPLLGDGEADLGKHLFLFNVTFDVMAVSSMGWLLHTAVQLFHRLAAKSRTTGSSF</sequence>
<feature type="transmembrane region" description="Helical" evidence="1">
    <location>
        <begin position="133"/>
        <end position="152"/>
    </location>
</feature>
<dbReference type="RefSeq" id="WP_235119896.1">
    <property type="nucleotide sequence ID" value="NZ_CP090978.1"/>
</dbReference>
<evidence type="ECO:0000313" key="3">
    <source>
        <dbReference type="Proteomes" id="UP001649230"/>
    </source>
</evidence>
<dbReference type="Proteomes" id="UP001649230">
    <property type="component" value="Chromosome"/>
</dbReference>
<protein>
    <recommendedName>
        <fullName evidence="4">Transmembrane protein</fullName>
    </recommendedName>
</protein>
<evidence type="ECO:0000313" key="2">
    <source>
        <dbReference type="EMBL" id="UJF33526.1"/>
    </source>
</evidence>
<proteinExistence type="predicted"/>
<keyword evidence="1" id="KW-1133">Transmembrane helix</keyword>
<keyword evidence="1" id="KW-0812">Transmembrane</keyword>
<feature type="transmembrane region" description="Helical" evidence="1">
    <location>
        <begin position="411"/>
        <end position="432"/>
    </location>
</feature>
<gene>
    <name evidence="2" type="ORF">L0M14_29185</name>
</gene>
<feature type="transmembrane region" description="Helical" evidence="1">
    <location>
        <begin position="102"/>
        <end position="121"/>
    </location>
</feature>
<organism evidence="2 3">
    <name type="scientific">Paenibacillus hexagrammi</name>
    <dbReference type="NCBI Taxonomy" id="2908839"/>
    <lineage>
        <taxon>Bacteria</taxon>
        <taxon>Bacillati</taxon>
        <taxon>Bacillota</taxon>
        <taxon>Bacilli</taxon>
        <taxon>Bacillales</taxon>
        <taxon>Paenibacillaceae</taxon>
        <taxon>Paenibacillus</taxon>
    </lineage>
</organism>
<name>A0ABY3SKA8_9BACL</name>
<keyword evidence="1" id="KW-0472">Membrane</keyword>
<reference evidence="2 3" key="1">
    <citation type="journal article" date="2024" name="Int. J. Syst. Evol. Microbiol.">
        <title>Paenibacillus hexagrammi sp. nov., a novel bacterium isolated from the gut content of Hexagrammos agrammus.</title>
        <authorList>
            <person name="Jung H.K."/>
            <person name="Kim D.G."/>
            <person name="Zin H."/>
            <person name="Park J."/>
            <person name="Jung H."/>
            <person name="Kim Y.O."/>
            <person name="Kong H.J."/>
            <person name="Kim J.W."/>
            <person name="Kim Y.S."/>
        </authorList>
    </citation>
    <scope>NUCLEOTIDE SEQUENCE [LARGE SCALE GENOMIC DNA]</scope>
    <source>
        <strain evidence="2 3">YPD9-1</strain>
    </source>
</reference>